<dbReference type="SUPFAM" id="SSF82784">
    <property type="entry name" value="OsmC-like"/>
    <property type="match status" value="1"/>
</dbReference>
<evidence type="ECO:0000313" key="1">
    <source>
        <dbReference type="EMBL" id="MBC3952812.1"/>
    </source>
</evidence>
<dbReference type="EMBL" id="JACONW010000177">
    <property type="protein sequence ID" value="MBC3952812.1"/>
    <property type="molecule type" value="Genomic_DNA"/>
</dbReference>
<name>A0ABR7B6K6_9PSED</name>
<dbReference type="Gene3D" id="3.30.300.20">
    <property type="match status" value="1"/>
</dbReference>
<gene>
    <name evidence="1" type="ORF">H8S59_23835</name>
</gene>
<dbReference type="PANTHER" id="PTHR42830:SF2">
    <property type="entry name" value="OSMC_OHR FAMILY PROTEIN"/>
    <property type="match status" value="1"/>
</dbReference>
<keyword evidence="2" id="KW-1185">Reference proteome</keyword>
<dbReference type="RefSeq" id="WP_187523015.1">
    <property type="nucleotide sequence ID" value="NZ_JACONW010000177.1"/>
</dbReference>
<dbReference type="InterPro" id="IPR015946">
    <property type="entry name" value="KH_dom-like_a/b"/>
</dbReference>
<evidence type="ECO:0000313" key="2">
    <source>
        <dbReference type="Proteomes" id="UP000651852"/>
    </source>
</evidence>
<sequence length="163" mass="17501">MADKTHRYEVQIIWTGNQGTGTSSYRGYSRSHVIQAEGKPSIEGSSDPSFRGDPERWNPEELLLASLSACHKLWYLGLCAEAGIVVLGYEDNAEGTMIEESNGAGQFTSVVLKPKVTLAPGSDMEAAHALHKTAHEKCFIARSVNFPVSHAAVISASAPLANT</sequence>
<accession>A0ABR7B6K6</accession>
<dbReference type="Pfam" id="PF02566">
    <property type="entry name" value="OsmC"/>
    <property type="match status" value="1"/>
</dbReference>
<protein>
    <submittedName>
        <fullName evidence="1">OsmC family protein</fullName>
    </submittedName>
</protein>
<dbReference type="PANTHER" id="PTHR42830">
    <property type="entry name" value="OSMOTICALLY INDUCIBLE FAMILY PROTEIN"/>
    <property type="match status" value="1"/>
</dbReference>
<dbReference type="InterPro" id="IPR036102">
    <property type="entry name" value="OsmC/Ohrsf"/>
</dbReference>
<dbReference type="InterPro" id="IPR052707">
    <property type="entry name" value="OsmC_Ohr_Peroxiredoxin"/>
</dbReference>
<organism evidence="1 2">
    <name type="scientific">Pseudomonas folii</name>
    <dbReference type="NCBI Taxonomy" id="2762593"/>
    <lineage>
        <taxon>Bacteria</taxon>
        <taxon>Pseudomonadati</taxon>
        <taxon>Pseudomonadota</taxon>
        <taxon>Gammaproteobacteria</taxon>
        <taxon>Pseudomonadales</taxon>
        <taxon>Pseudomonadaceae</taxon>
        <taxon>Pseudomonas</taxon>
    </lineage>
</organism>
<comment type="caution">
    <text evidence="1">The sequence shown here is derived from an EMBL/GenBank/DDBJ whole genome shotgun (WGS) entry which is preliminary data.</text>
</comment>
<dbReference type="InterPro" id="IPR003718">
    <property type="entry name" value="OsmC/Ohr_fam"/>
</dbReference>
<proteinExistence type="predicted"/>
<dbReference type="Proteomes" id="UP000651852">
    <property type="component" value="Unassembled WGS sequence"/>
</dbReference>
<reference evidence="1 2" key="1">
    <citation type="submission" date="2020-08" db="EMBL/GenBank/DDBJ databases">
        <title>Putative novel bacterial strains isolated from necrotic wheat leaf tissues caused by Xanthomonas translucens.</title>
        <authorList>
            <person name="Tambong J.T."/>
        </authorList>
    </citation>
    <scope>NUCLEOTIDE SEQUENCE [LARGE SCALE GENOMIC DNA]</scope>
    <source>
        <strain evidence="1 2">DOAB 1069</strain>
    </source>
</reference>